<feature type="transmembrane region" description="Helical" evidence="8">
    <location>
        <begin position="191"/>
        <end position="213"/>
    </location>
</feature>
<evidence type="ECO:0000256" key="8">
    <source>
        <dbReference type="SAM" id="Phobius"/>
    </source>
</evidence>
<dbReference type="Gene3D" id="3.40.190.10">
    <property type="entry name" value="Periplasmic binding protein-like II"/>
    <property type="match status" value="1"/>
</dbReference>
<proteinExistence type="predicted"/>
<keyword evidence="4 8" id="KW-1133">Transmembrane helix</keyword>
<reference evidence="9" key="1">
    <citation type="submission" date="2020-11" db="EMBL/GenBank/DDBJ databases">
        <authorList>
            <person name="Tran Van P."/>
        </authorList>
    </citation>
    <scope>NUCLEOTIDE SEQUENCE</scope>
</reference>
<sequence length="1022" mass="115624">MPSLAHFLGGTRDNIQWILRGGEAIRAAEENPCYSGGHGVRPTVAALPEAFDWARSRRFTSRCHFHGLERDDQKTHLYDSEGKMIGLKSGYVGDLWNALEMDLNFTCDWKEEADVFGGSCNATTNVCDGHMKYLATRERDVAVASYGNGGNRDVVLRVSMPIMENILCLYGKAQEEIPWWQVFFAPFHTNLWLTLSGLFLLLVLAAALITPLIGEDQVFSVFAMLLNQRPAKTFNRPFFLLISVSLYIIWTCFYAALTSGFASRNLFPFSSAVEFADSRWSLGVSTVGYKDQIQGNKDLEYITYKKRTPALLRGENAIKAVMTGSTALLGESKFFEKDVKDFSGRDRDVFRIKKIFTFPGKQQRCLVFAKDFPYARIFDLSLLKIREVGIFRRIETKWDYMVEFDDMEWVSENYPSASHTAVHDDDSFVLWPYFWYQAMSGRNRREKKRSPNSARWVQQYDSGLGAGLIHDSTIMDSCAIYTSWLALRDRRRKTRGKTDLEERARGGSTPPLRRGINLARPLLLCLRKRVVRRIHRRDAPGPAILFQPEEIGTSRLAHGTPIEHGSFLAVDFALAGEGGDVSISQMCQVIDSLIRWMNWNTPDIIVPSDKKTVQEMRGIARMKPCNAWKIGGPFISKSAAKGKNSRQVHVLFHKPSAFNLSRHDQESFISQGIWVFAGIGDFPHDFSVLGVQSQIYQLVSHAQAFQLVEHYRLNDSNMEVVDTLAEWLNGSWKLEKNQDLFLRRKNLRGIRLKCVTGPRDDQKTHLYDSEGKMIGLKSGYLGDLWNALEMDLNFTCDWKEEADVFGGSCNATTNACDGHMKYLATRERDVAVASYGRNPVVASVLRSFPTKALAGFFREKKPAPVLVRGENAIRALLTGTTALLGESKFFERDVKDFSSRDPELDAFWIPLRALTGLLFESTDHFILLNLKKNSAIFSHPSNVASKGAIRTRLSFVEFRESVCIAFRFVQASSVLRPPRWKRIALNLGFRCCKVAIASVLSRNDSAAPSSFLRTGEPGFRRE</sequence>
<gene>
    <name evidence="9" type="ORF">DSTB1V02_LOCUS2016</name>
</gene>
<keyword evidence="3 8" id="KW-0812">Transmembrane</keyword>
<dbReference type="GO" id="GO:0005886">
    <property type="term" value="C:plasma membrane"/>
    <property type="evidence" value="ECO:0007669"/>
    <property type="project" value="UniProtKB-SubCell"/>
</dbReference>
<dbReference type="Proteomes" id="UP000677054">
    <property type="component" value="Unassembled WGS sequence"/>
</dbReference>
<keyword evidence="2" id="KW-1003">Cell membrane</keyword>
<evidence type="ECO:0000256" key="3">
    <source>
        <dbReference type="ARBA" id="ARBA00022692"/>
    </source>
</evidence>
<dbReference type="PANTHER" id="PTHR42643:SF30">
    <property type="entry name" value="IONOTROPIC RECEPTOR 40A-RELATED"/>
    <property type="match status" value="1"/>
</dbReference>
<name>A0A7R9A3Z9_9CRUS</name>
<keyword evidence="5 8" id="KW-0472">Membrane</keyword>
<comment type="subcellular location">
    <subcellularLocation>
        <location evidence="1">Cell membrane</location>
        <topology evidence="1">Multi-pass membrane protein</topology>
    </subcellularLocation>
</comment>
<evidence type="ECO:0000256" key="6">
    <source>
        <dbReference type="ARBA" id="ARBA00023170"/>
    </source>
</evidence>
<evidence type="ECO:0000256" key="7">
    <source>
        <dbReference type="ARBA" id="ARBA00023180"/>
    </source>
</evidence>
<dbReference type="EMBL" id="LR899725">
    <property type="protein sequence ID" value="CAD7242041.1"/>
    <property type="molecule type" value="Genomic_DNA"/>
</dbReference>
<evidence type="ECO:0000256" key="4">
    <source>
        <dbReference type="ARBA" id="ARBA00022989"/>
    </source>
</evidence>
<keyword evidence="6" id="KW-0675">Receptor</keyword>
<evidence type="ECO:0000313" key="10">
    <source>
        <dbReference type="Proteomes" id="UP000677054"/>
    </source>
</evidence>
<evidence type="ECO:0000256" key="5">
    <source>
        <dbReference type="ARBA" id="ARBA00023136"/>
    </source>
</evidence>
<evidence type="ECO:0000256" key="2">
    <source>
        <dbReference type="ARBA" id="ARBA00022475"/>
    </source>
</evidence>
<evidence type="ECO:0000256" key="1">
    <source>
        <dbReference type="ARBA" id="ARBA00004651"/>
    </source>
</evidence>
<dbReference type="AlphaFoldDB" id="A0A7R9A3Z9"/>
<keyword evidence="10" id="KW-1185">Reference proteome</keyword>
<dbReference type="InterPro" id="IPR052192">
    <property type="entry name" value="Insect_Ionotropic_Sensory_Rcpt"/>
</dbReference>
<dbReference type="SUPFAM" id="SSF53850">
    <property type="entry name" value="Periplasmic binding protein-like II"/>
    <property type="match status" value="1"/>
</dbReference>
<keyword evidence="7" id="KW-0325">Glycoprotein</keyword>
<dbReference type="EMBL" id="CAJPEV010000208">
    <property type="protein sequence ID" value="CAG0882390.1"/>
    <property type="molecule type" value="Genomic_DNA"/>
</dbReference>
<organism evidence="9">
    <name type="scientific">Darwinula stevensoni</name>
    <dbReference type="NCBI Taxonomy" id="69355"/>
    <lineage>
        <taxon>Eukaryota</taxon>
        <taxon>Metazoa</taxon>
        <taxon>Ecdysozoa</taxon>
        <taxon>Arthropoda</taxon>
        <taxon>Crustacea</taxon>
        <taxon>Oligostraca</taxon>
        <taxon>Ostracoda</taxon>
        <taxon>Podocopa</taxon>
        <taxon>Podocopida</taxon>
        <taxon>Darwinulocopina</taxon>
        <taxon>Darwinuloidea</taxon>
        <taxon>Darwinulidae</taxon>
        <taxon>Darwinula</taxon>
    </lineage>
</organism>
<evidence type="ECO:0000313" key="9">
    <source>
        <dbReference type="EMBL" id="CAD7242041.1"/>
    </source>
</evidence>
<accession>A0A7R9A3Z9</accession>
<protein>
    <submittedName>
        <fullName evidence="9">Uncharacterized protein</fullName>
    </submittedName>
</protein>
<feature type="transmembrane region" description="Helical" evidence="8">
    <location>
        <begin position="234"/>
        <end position="257"/>
    </location>
</feature>
<dbReference type="PANTHER" id="PTHR42643">
    <property type="entry name" value="IONOTROPIC RECEPTOR 20A-RELATED"/>
    <property type="match status" value="1"/>
</dbReference>